<accession>A0A285N657</accession>
<dbReference type="Pfam" id="PF10787">
    <property type="entry name" value="YfmQ"/>
    <property type="match status" value="1"/>
</dbReference>
<dbReference type="Proteomes" id="UP000219356">
    <property type="component" value="Unassembled WGS sequence"/>
</dbReference>
<dbReference type="InterPro" id="IPR019723">
    <property type="entry name" value="Uncharacterised_YfmQ"/>
</dbReference>
<organism evidence="1 2">
    <name type="scientific">Terribacillus aidingensis</name>
    <dbReference type="NCBI Taxonomy" id="586416"/>
    <lineage>
        <taxon>Bacteria</taxon>
        <taxon>Bacillati</taxon>
        <taxon>Bacillota</taxon>
        <taxon>Bacilli</taxon>
        <taxon>Bacillales</taxon>
        <taxon>Bacillaceae</taxon>
        <taxon>Terribacillus</taxon>
    </lineage>
</organism>
<dbReference type="OrthoDB" id="2718899at2"/>
<reference evidence="2" key="1">
    <citation type="submission" date="2017-09" db="EMBL/GenBank/DDBJ databases">
        <authorList>
            <person name="Varghese N."/>
            <person name="Submissions S."/>
        </authorList>
    </citation>
    <scope>NUCLEOTIDE SEQUENCE [LARGE SCALE GENOMIC DNA]</scope>
    <source>
        <strain evidence="2">CGMCC 1.8913</strain>
    </source>
</reference>
<dbReference type="AlphaFoldDB" id="A0A285N657"/>
<gene>
    <name evidence="1" type="ORF">SAMN05421503_0372</name>
</gene>
<name>A0A285N657_9BACI</name>
<dbReference type="RefSeq" id="WP_097038705.1">
    <property type="nucleotide sequence ID" value="NZ_OBEK01000001.1"/>
</dbReference>
<evidence type="ECO:0000313" key="2">
    <source>
        <dbReference type="Proteomes" id="UP000219356"/>
    </source>
</evidence>
<keyword evidence="2" id="KW-1185">Reference proteome</keyword>
<dbReference type="EMBL" id="OBEK01000001">
    <property type="protein sequence ID" value="SNZ03476.1"/>
    <property type="molecule type" value="Genomic_DNA"/>
</dbReference>
<protein>
    <submittedName>
        <fullName evidence="1">Uncharacterized protein</fullName>
    </submittedName>
</protein>
<evidence type="ECO:0000313" key="1">
    <source>
        <dbReference type="EMBL" id="SNZ03476.1"/>
    </source>
</evidence>
<proteinExistence type="predicted"/>
<sequence>MSWVFIVILIVASLFKILAASAPSAVVDKVGKRFQLHPSLSYDVSVKKDGEVLSDEEKQRLVDAFNASNFLEKYYYPPAPEGTPYEIETINERYYLYPYGDRVDVFKYKKKKVYAYSLRSESMQRKVHTD</sequence>